<dbReference type="EMBL" id="BNAQ01000010">
    <property type="protein sequence ID" value="GHH25625.1"/>
    <property type="molecule type" value="Genomic_DNA"/>
</dbReference>
<accession>A0ABQ3LZP4</accession>
<evidence type="ECO:0000313" key="1">
    <source>
        <dbReference type="EMBL" id="GHH25625.1"/>
    </source>
</evidence>
<dbReference type="Proteomes" id="UP000652430">
    <property type="component" value="Unassembled WGS sequence"/>
</dbReference>
<sequence>MLDVARRDAQDLHQKISENIANIERTTDADFKIVSDKAHALGERLKADAMTQNEKVKGFMLNAAEKLKAAPQQAKDNLATGAARLKQANLTLLDGSHAAAQSISHAVAELRGQATAASPAPAN</sequence>
<comment type="caution">
    <text evidence="1">The sequence shown here is derived from an EMBL/GenBank/DDBJ whole genome shotgun (WGS) entry which is preliminary data.</text>
</comment>
<evidence type="ECO:0008006" key="3">
    <source>
        <dbReference type="Google" id="ProtNLM"/>
    </source>
</evidence>
<gene>
    <name evidence="1" type="ORF">GCM10008023_39180</name>
</gene>
<reference evidence="2" key="1">
    <citation type="journal article" date="2019" name="Int. J. Syst. Evol. Microbiol.">
        <title>The Global Catalogue of Microorganisms (GCM) 10K type strain sequencing project: providing services to taxonomists for standard genome sequencing and annotation.</title>
        <authorList>
            <consortium name="The Broad Institute Genomics Platform"/>
            <consortium name="The Broad Institute Genome Sequencing Center for Infectious Disease"/>
            <person name="Wu L."/>
            <person name="Ma J."/>
        </authorList>
    </citation>
    <scope>NUCLEOTIDE SEQUENCE [LARGE SCALE GENOMIC DNA]</scope>
    <source>
        <strain evidence="2">CGMCC 1.8957</strain>
    </source>
</reference>
<keyword evidence="2" id="KW-1185">Reference proteome</keyword>
<proteinExistence type="predicted"/>
<organism evidence="1 2">
    <name type="scientific">Sphingomonas glacialis</name>
    <dbReference type="NCBI Taxonomy" id="658225"/>
    <lineage>
        <taxon>Bacteria</taxon>
        <taxon>Pseudomonadati</taxon>
        <taxon>Pseudomonadota</taxon>
        <taxon>Alphaproteobacteria</taxon>
        <taxon>Sphingomonadales</taxon>
        <taxon>Sphingomonadaceae</taxon>
        <taxon>Sphingomonas</taxon>
    </lineage>
</organism>
<protein>
    <recommendedName>
        <fullName evidence="3">Phasin family protein</fullName>
    </recommendedName>
</protein>
<evidence type="ECO:0000313" key="2">
    <source>
        <dbReference type="Proteomes" id="UP000652430"/>
    </source>
</evidence>
<name>A0ABQ3LZP4_9SPHN</name>